<dbReference type="SUPFAM" id="SSF55073">
    <property type="entry name" value="Nucleotide cyclase"/>
    <property type="match status" value="1"/>
</dbReference>
<dbReference type="InterPro" id="IPR050697">
    <property type="entry name" value="Adenylyl/Guanylyl_Cyclase_3/4"/>
</dbReference>
<dbReference type="NCBIfam" id="TIGR04510">
    <property type="entry name" value="mod_pep_cyc"/>
    <property type="match status" value="1"/>
</dbReference>
<evidence type="ECO:0000313" key="3">
    <source>
        <dbReference type="Proteomes" id="UP000093858"/>
    </source>
</evidence>
<dbReference type="EMBL" id="LWSU01000227">
    <property type="protein sequence ID" value="OAX54542.1"/>
    <property type="molecule type" value="Genomic_DNA"/>
</dbReference>
<keyword evidence="1" id="KW-0802">TPR repeat</keyword>
<dbReference type="GO" id="GO:0009190">
    <property type="term" value="P:cyclic nucleotide biosynthetic process"/>
    <property type="evidence" value="ECO:0007669"/>
    <property type="project" value="InterPro"/>
</dbReference>
<protein>
    <submittedName>
        <fullName evidence="2">Uncharacterized protein</fullName>
    </submittedName>
</protein>
<dbReference type="SUPFAM" id="SSF48452">
    <property type="entry name" value="TPR-like"/>
    <property type="match status" value="1"/>
</dbReference>
<dbReference type="GO" id="GO:0004016">
    <property type="term" value="F:adenylate cyclase activity"/>
    <property type="evidence" value="ECO:0007669"/>
    <property type="project" value="UniProtKB-ARBA"/>
</dbReference>
<sequence>MHNAHPPRPEVPQLRTLLLTDLCDSMALVERLGDANAAELFKLHDALVLELQQRWRGRLIDRSDGLLLLFERPIDGLGFALDYSRGLQALGTQRKLQLKVRAGLHVGEVLTWRNSDAAVQVGAKPLEVEGLAKPTAARLMTLARPGQILLSAVAESLTHRAARELGERGERLLWKSHGRWRFKGVPTAQEIYEVGEIGNTPLRAPKPTPKAWRDIPLWRRPAALLAEVGLIAAIAVGAWFATRPQPAIAFAERDWVVVGDLRNLTGNTLLDDSLEQAFRISLEQSRYVNVLSDLKVRDTLNRMRRNPEHTKVDRIIASEVAMRDGARAVILPTVAEIGGRIRLSAEVVDPRTQTTVAVESSDGRGLGSVLGSVDQVTASLRESLGEAMGSISRNSAPLPQVTTSSLDALRAYAIATNFYTRRDFKNALQYFQKAVELDKYFALAYLGIMRVYVSSSDNVAAKPYLLKAASLRNHLPPRDALYLDAWEAEFQEDNWRVAPGKWKVLAGIYPDFYAGIAESAWYQFNAGSYDASFSAADGFSVQQNPLRDVAFELKGRSLLAKERYADAITAFSTAEDIGGYKKTRYHAAAFAAARNFVDAKLVLDSLSAKGMGADGLINGFEKVAITLDQGNLKDARMLAAQAVSDSSSAAAMPKYPLRVMASTVDFLSDPAAPHVTGLDGLFSEIMQQVAAGDVRDRDDLLVNALAVIRLVQRRGNVATSNRMVASLMPFAVKSSSPVVHQFVAIAQAEKLRLTGEPDQAVADLSSRIDGTEPFQTHVALRDALYAAGQYERALQQDRWIASHRGRAYAEPFGGQAFQSMNIADCTLSYLSSAQAWVAVGDVHQARQSLSSFRRGWPLDGLSDYFLRRVESIFPDSKQ</sequence>
<dbReference type="InterPro" id="IPR029787">
    <property type="entry name" value="Nucleotide_cyclase"/>
</dbReference>
<gene>
    <name evidence="2" type="ORF">A6R73_03410</name>
</gene>
<dbReference type="InterPro" id="IPR001054">
    <property type="entry name" value="A/G_cyclase"/>
</dbReference>
<reference evidence="2 3" key="1">
    <citation type="submission" date="2016-04" db="EMBL/GenBank/DDBJ databases">
        <title>Xanthomonas translucens phylogeny.</title>
        <authorList>
            <person name="Langlois P."/>
        </authorList>
    </citation>
    <scope>NUCLEOTIDE SEQUENCE [LARGE SCALE GENOMIC DNA]</scope>
    <source>
        <strain evidence="2 3">B99</strain>
    </source>
</reference>
<dbReference type="CDD" id="cd07302">
    <property type="entry name" value="CHD"/>
    <property type="match status" value="1"/>
</dbReference>
<name>A0A199P037_9XANT</name>
<evidence type="ECO:0000313" key="2">
    <source>
        <dbReference type="EMBL" id="OAX54542.1"/>
    </source>
</evidence>
<organism evidence="2 3">
    <name type="scientific">Xanthomonas graminis pv. poae</name>
    <dbReference type="NCBI Taxonomy" id="227946"/>
    <lineage>
        <taxon>Bacteria</taxon>
        <taxon>Pseudomonadati</taxon>
        <taxon>Pseudomonadota</taxon>
        <taxon>Gammaproteobacteria</taxon>
        <taxon>Lysobacterales</taxon>
        <taxon>Lysobacteraceae</taxon>
        <taxon>Xanthomonas</taxon>
        <taxon>Xanthomonas translucens group</taxon>
        <taxon>Xanthomonas graminis</taxon>
    </lineage>
</organism>
<comment type="caution">
    <text evidence="2">The sequence shown here is derived from an EMBL/GenBank/DDBJ whole genome shotgun (WGS) entry which is preliminary data.</text>
</comment>
<dbReference type="RefSeq" id="WP_064540378.1">
    <property type="nucleotide sequence ID" value="NZ_LWSU01000227.1"/>
</dbReference>
<accession>A0A199P037</accession>
<dbReference type="PANTHER" id="PTHR43081:SF1">
    <property type="entry name" value="ADENYLATE CYCLASE, TERMINAL-DIFFERENTIATION SPECIFIC"/>
    <property type="match status" value="1"/>
</dbReference>
<dbReference type="InterPro" id="IPR011990">
    <property type="entry name" value="TPR-like_helical_dom_sf"/>
</dbReference>
<feature type="repeat" description="TPR" evidence="1">
    <location>
        <begin position="408"/>
        <end position="441"/>
    </location>
</feature>
<dbReference type="InterPro" id="IPR019734">
    <property type="entry name" value="TPR_rpt"/>
</dbReference>
<dbReference type="Gene3D" id="1.25.40.10">
    <property type="entry name" value="Tetratricopeptide repeat domain"/>
    <property type="match status" value="1"/>
</dbReference>
<dbReference type="Gene3D" id="3.30.70.1230">
    <property type="entry name" value="Nucleotide cyclase"/>
    <property type="match status" value="1"/>
</dbReference>
<dbReference type="Proteomes" id="UP000093858">
    <property type="component" value="Unassembled WGS sequence"/>
</dbReference>
<proteinExistence type="predicted"/>
<dbReference type="InterPro" id="IPR030966">
    <property type="entry name" value="Mod_pep_cyc"/>
</dbReference>
<dbReference type="AlphaFoldDB" id="A0A199P037"/>
<evidence type="ECO:0000256" key="1">
    <source>
        <dbReference type="PROSITE-ProRule" id="PRU00339"/>
    </source>
</evidence>
<dbReference type="GO" id="GO:0035556">
    <property type="term" value="P:intracellular signal transduction"/>
    <property type="evidence" value="ECO:0007669"/>
    <property type="project" value="InterPro"/>
</dbReference>
<dbReference type="PANTHER" id="PTHR43081">
    <property type="entry name" value="ADENYLATE CYCLASE, TERMINAL-DIFFERENTIATION SPECIFIC-RELATED"/>
    <property type="match status" value="1"/>
</dbReference>
<dbReference type="PROSITE" id="PS50005">
    <property type="entry name" value="TPR"/>
    <property type="match status" value="1"/>
</dbReference>